<evidence type="ECO:0000313" key="3">
    <source>
        <dbReference type="Proteomes" id="UP001432322"/>
    </source>
</evidence>
<comment type="caution">
    <text evidence="2">The sequence shown here is derived from an EMBL/GenBank/DDBJ whole genome shotgun (WGS) entry which is preliminary data.</text>
</comment>
<dbReference type="Proteomes" id="UP001432322">
    <property type="component" value="Unassembled WGS sequence"/>
</dbReference>
<dbReference type="AlphaFoldDB" id="A0AAV5VBX7"/>
<keyword evidence="3" id="KW-1185">Reference proteome</keyword>
<keyword evidence="1" id="KW-0732">Signal</keyword>
<name>A0AAV5VBX7_9BILA</name>
<reference evidence="2" key="1">
    <citation type="submission" date="2023-10" db="EMBL/GenBank/DDBJ databases">
        <title>Genome assembly of Pristionchus species.</title>
        <authorList>
            <person name="Yoshida K."/>
            <person name="Sommer R.J."/>
        </authorList>
    </citation>
    <scope>NUCLEOTIDE SEQUENCE</scope>
    <source>
        <strain evidence="2">RS5133</strain>
    </source>
</reference>
<gene>
    <name evidence="2" type="ORF">PFISCL1PPCAC_7529</name>
</gene>
<evidence type="ECO:0000313" key="2">
    <source>
        <dbReference type="EMBL" id="GMT16232.1"/>
    </source>
</evidence>
<protein>
    <submittedName>
        <fullName evidence="2">Uncharacterized protein</fullName>
    </submittedName>
</protein>
<feature type="non-terminal residue" evidence="2">
    <location>
        <position position="1"/>
    </location>
</feature>
<evidence type="ECO:0000256" key="1">
    <source>
        <dbReference type="SAM" id="SignalP"/>
    </source>
</evidence>
<proteinExistence type="predicted"/>
<organism evidence="2 3">
    <name type="scientific">Pristionchus fissidentatus</name>
    <dbReference type="NCBI Taxonomy" id="1538716"/>
    <lineage>
        <taxon>Eukaryota</taxon>
        <taxon>Metazoa</taxon>
        <taxon>Ecdysozoa</taxon>
        <taxon>Nematoda</taxon>
        <taxon>Chromadorea</taxon>
        <taxon>Rhabditida</taxon>
        <taxon>Rhabditina</taxon>
        <taxon>Diplogasteromorpha</taxon>
        <taxon>Diplogasteroidea</taxon>
        <taxon>Neodiplogasteridae</taxon>
        <taxon>Pristionchus</taxon>
    </lineage>
</organism>
<dbReference type="EMBL" id="BTSY01000002">
    <property type="protein sequence ID" value="GMT16232.1"/>
    <property type="molecule type" value="Genomic_DNA"/>
</dbReference>
<sequence length="75" mass="8169">LLKQSTASLLLLLVVESSAHQATITGFIGHSAKELSLIDGFTPRESKGGCRVRHGALLQRAMPRGIRADESEQWK</sequence>
<accession>A0AAV5VBX7</accession>
<feature type="non-terminal residue" evidence="2">
    <location>
        <position position="75"/>
    </location>
</feature>
<feature type="signal peptide" evidence="1">
    <location>
        <begin position="1"/>
        <end position="21"/>
    </location>
</feature>
<feature type="chain" id="PRO_5043910450" evidence="1">
    <location>
        <begin position="22"/>
        <end position="75"/>
    </location>
</feature>